<sequence length="1032" mass="112422">MLFRRIARRIQANGPNARGSIRVITLVSGACFFAGGLPSVLPGTSSGMAIVAAAEPAEDFLARLRAAKYFDTAILYLDRLDKYAGVDGEFKKAVLLEKAQTYVDAARVSRSAAARDDFLKEATTSLDEFLKGGSNPRQAEARLMLGTLQMFRGAQALGVKPDDAARKAALGHYSAAGKTFDEIVATLKAKLTEMQGAKIDAKANPEKAAERDQSRGEYLQALTMAGEARLQAAKTYKDPAKAGKTQLDEALGFFTDLSEKYTHFPPGAVALMSRGLVQEELGQNDAAMDSFIRMLETPDVEDLRDAKFKATSGLIRLSLAEKPPKYQPAIDRGQGMIDTVRPNERRSPVVMQLQVDLAKAYLQKSTDKENQKPADLKRSESEGRQLLIKASKVDGDHVAEANELLKGLGVESESGKVAELPTAEDPTSLDDAYAKAIELYQAAENYSAMLATAKKDNDATKQKELDQKIVESRGVAIRILSRGLAMIGANSDGEVANNGRQLLAFMLYQDSRYRDAAVVGTFLAKNSPGTDMGMKGALIARNSLQTLLVSDLSNQRLISEVKDLAAFAEMNWATHSETPVFQRLVVELSLQENQWDKARAIIEKMSESPTRSLMQRKLGLFLYQASAEARAAGEDAEATKLMGDAEKELRSGLDSIQGNLADEEAMKAALILTKVYLRSDNIEQADKTLRSTKYGPAKLADTLGKSDETFASDLYSTELSLLVQKMTAPGSDTESLVSKANEVMDKLRGSVTGDDAAQRISGIYLRMARDIREQLDTADPAQKTKLIGAFRVFLQRISTTTDDTATLQWIGQTVMELAEASMQPGETKAVGQAADLLGTAIETFGRLKEKSSETPLTVDYQLGRAQRLLGEYKKAIDTLEPVLRKNPNMLNAQIEAATAYEQWGAILPPNFASSSFKAALNGAKPDENRKNVIWGWGKISQLTSGNPKFRDTFFDARYHVALCRYLWGKTTKEEALISKSAGDITQVAALFPTLGGPAQHRKFDQLLKLIQKELGQKPDGLPALPKPALPAG</sequence>
<feature type="transmembrane region" description="Helical" evidence="3">
    <location>
        <begin position="21"/>
        <end position="41"/>
    </location>
</feature>
<gene>
    <name evidence="4" type="ORF">Poly59_24230</name>
</gene>
<dbReference type="OrthoDB" id="224351at2"/>
<feature type="region of interest" description="Disordered" evidence="2">
    <location>
        <begin position="362"/>
        <end position="383"/>
    </location>
</feature>
<feature type="compositionally biased region" description="Basic and acidic residues" evidence="2">
    <location>
        <begin position="365"/>
        <end position="383"/>
    </location>
</feature>
<protein>
    <recommendedName>
        <fullName evidence="6">Tetratricopeptide repeat protein</fullName>
    </recommendedName>
</protein>
<dbReference type="SUPFAM" id="SSF48452">
    <property type="entry name" value="TPR-like"/>
    <property type="match status" value="1"/>
</dbReference>
<name>A0A5C6F8S2_9BACT</name>
<dbReference type="Proteomes" id="UP000317977">
    <property type="component" value="Unassembled WGS sequence"/>
</dbReference>
<evidence type="ECO:0000256" key="2">
    <source>
        <dbReference type="SAM" id="MobiDB-lite"/>
    </source>
</evidence>
<dbReference type="RefSeq" id="WP_146534169.1">
    <property type="nucleotide sequence ID" value="NZ_SJPX01000002.1"/>
</dbReference>
<organism evidence="4 5">
    <name type="scientific">Rubripirellula reticaptiva</name>
    <dbReference type="NCBI Taxonomy" id="2528013"/>
    <lineage>
        <taxon>Bacteria</taxon>
        <taxon>Pseudomonadati</taxon>
        <taxon>Planctomycetota</taxon>
        <taxon>Planctomycetia</taxon>
        <taxon>Pirellulales</taxon>
        <taxon>Pirellulaceae</taxon>
        <taxon>Rubripirellula</taxon>
    </lineage>
</organism>
<comment type="caution">
    <text evidence="4">The sequence shown here is derived from an EMBL/GenBank/DDBJ whole genome shotgun (WGS) entry which is preliminary data.</text>
</comment>
<reference evidence="4 5" key="1">
    <citation type="submission" date="2019-02" db="EMBL/GenBank/DDBJ databases">
        <title>Deep-cultivation of Planctomycetes and their phenomic and genomic characterization uncovers novel biology.</title>
        <authorList>
            <person name="Wiegand S."/>
            <person name="Jogler M."/>
            <person name="Boedeker C."/>
            <person name="Pinto D."/>
            <person name="Vollmers J."/>
            <person name="Rivas-Marin E."/>
            <person name="Kohn T."/>
            <person name="Peeters S.H."/>
            <person name="Heuer A."/>
            <person name="Rast P."/>
            <person name="Oberbeckmann S."/>
            <person name="Bunk B."/>
            <person name="Jeske O."/>
            <person name="Meyerdierks A."/>
            <person name="Storesund J.E."/>
            <person name="Kallscheuer N."/>
            <person name="Luecker S."/>
            <person name="Lage O.M."/>
            <person name="Pohl T."/>
            <person name="Merkel B.J."/>
            <person name="Hornburger P."/>
            <person name="Mueller R.-W."/>
            <person name="Bruemmer F."/>
            <person name="Labrenz M."/>
            <person name="Spormann A.M."/>
            <person name="Op Den Camp H."/>
            <person name="Overmann J."/>
            <person name="Amann R."/>
            <person name="Jetten M.S.M."/>
            <person name="Mascher T."/>
            <person name="Medema M.H."/>
            <person name="Devos D.P."/>
            <person name="Kaster A.-K."/>
            <person name="Ovreas L."/>
            <person name="Rohde M."/>
            <person name="Galperin M.Y."/>
            <person name="Jogler C."/>
        </authorList>
    </citation>
    <scope>NUCLEOTIDE SEQUENCE [LARGE SCALE GENOMIC DNA]</scope>
    <source>
        <strain evidence="4 5">Poly59</strain>
    </source>
</reference>
<dbReference type="EMBL" id="SJPX01000002">
    <property type="protein sequence ID" value="TWU56119.1"/>
    <property type="molecule type" value="Genomic_DNA"/>
</dbReference>
<evidence type="ECO:0000313" key="5">
    <source>
        <dbReference type="Proteomes" id="UP000317977"/>
    </source>
</evidence>
<evidence type="ECO:0000256" key="3">
    <source>
        <dbReference type="SAM" id="Phobius"/>
    </source>
</evidence>
<dbReference type="InterPro" id="IPR011990">
    <property type="entry name" value="TPR-like_helical_dom_sf"/>
</dbReference>
<evidence type="ECO:0000313" key="4">
    <source>
        <dbReference type="EMBL" id="TWU56119.1"/>
    </source>
</evidence>
<accession>A0A5C6F8S2</accession>
<keyword evidence="5" id="KW-1185">Reference proteome</keyword>
<dbReference type="Gene3D" id="1.25.40.10">
    <property type="entry name" value="Tetratricopeptide repeat domain"/>
    <property type="match status" value="1"/>
</dbReference>
<dbReference type="AlphaFoldDB" id="A0A5C6F8S2"/>
<evidence type="ECO:0008006" key="6">
    <source>
        <dbReference type="Google" id="ProtNLM"/>
    </source>
</evidence>
<keyword evidence="3" id="KW-0812">Transmembrane</keyword>
<proteinExistence type="predicted"/>
<keyword evidence="3" id="KW-0472">Membrane</keyword>
<dbReference type="PROSITE" id="PS50005">
    <property type="entry name" value="TPR"/>
    <property type="match status" value="1"/>
</dbReference>
<keyword evidence="3" id="KW-1133">Transmembrane helix</keyword>
<dbReference type="InterPro" id="IPR019734">
    <property type="entry name" value="TPR_rpt"/>
</dbReference>
<feature type="repeat" description="TPR" evidence="1">
    <location>
        <begin position="856"/>
        <end position="889"/>
    </location>
</feature>
<evidence type="ECO:0000256" key="1">
    <source>
        <dbReference type="PROSITE-ProRule" id="PRU00339"/>
    </source>
</evidence>
<keyword evidence="1" id="KW-0802">TPR repeat</keyword>